<name>A0A4Y2EPJ1_ARAVE</name>
<sequence>NPSASSSSLSEYLGKLFETDKEVVFSCKFGKMSFPTPLPCELITV</sequence>
<evidence type="ECO:0000313" key="2">
    <source>
        <dbReference type="Proteomes" id="UP000499080"/>
    </source>
</evidence>
<keyword evidence="2" id="KW-1185">Reference proteome</keyword>
<accession>A0A4Y2EPJ1</accession>
<feature type="non-terminal residue" evidence="1">
    <location>
        <position position="1"/>
    </location>
</feature>
<dbReference type="AlphaFoldDB" id="A0A4Y2EPJ1"/>
<organism evidence="1 2">
    <name type="scientific">Araneus ventricosus</name>
    <name type="common">Orbweaver spider</name>
    <name type="synonym">Epeira ventricosa</name>
    <dbReference type="NCBI Taxonomy" id="182803"/>
    <lineage>
        <taxon>Eukaryota</taxon>
        <taxon>Metazoa</taxon>
        <taxon>Ecdysozoa</taxon>
        <taxon>Arthropoda</taxon>
        <taxon>Chelicerata</taxon>
        <taxon>Arachnida</taxon>
        <taxon>Araneae</taxon>
        <taxon>Araneomorphae</taxon>
        <taxon>Entelegynae</taxon>
        <taxon>Araneoidea</taxon>
        <taxon>Araneidae</taxon>
        <taxon>Araneus</taxon>
    </lineage>
</organism>
<comment type="caution">
    <text evidence="1">The sequence shown here is derived from an EMBL/GenBank/DDBJ whole genome shotgun (WGS) entry which is preliminary data.</text>
</comment>
<reference evidence="1 2" key="1">
    <citation type="journal article" date="2019" name="Sci. Rep.">
        <title>Orb-weaving spider Araneus ventricosus genome elucidates the spidroin gene catalogue.</title>
        <authorList>
            <person name="Kono N."/>
            <person name="Nakamura H."/>
            <person name="Ohtoshi R."/>
            <person name="Moran D.A.P."/>
            <person name="Shinohara A."/>
            <person name="Yoshida Y."/>
            <person name="Fujiwara M."/>
            <person name="Mori M."/>
            <person name="Tomita M."/>
            <person name="Arakawa K."/>
        </authorList>
    </citation>
    <scope>NUCLEOTIDE SEQUENCE [LARGE SCALE GENOMIC DNA]</scope>
</reference>
<dbReference type="EMBL" id="BGPR01093165">
    <property type="protein sequence ID" value="GBM29916.1"/>
    <property type="molecule type" value="Genomic_DNA"/>
</dbReference>
<proteinExistence type="predicted"/>
<gene>
    <name evidence="1" type="ORF">AVEN_200192_1</name>
</gene>
<evidence type="ECO:0000313" key="1">
    <source>
        <dbReference type="EMBL" id="GBM29916.1"/>
    </source>
</evidence>
<dbReference type="Proteomes" id="UP000499080">
    <property type="component" value="Unassembled WGS sequence"/>
</dbReference>
<protein>
    <submittedName>
        <fullName evidence="1">Uncharacterized protein</fullName>
    </submittedName>
</protein>